<evidence type="ECO:0000256" key="2">
    <source>
        <dbReference type="ARBA" id="ARBA00023125"/>
    </source>
</evidence>
<dbReference type="Proteomes" id="UP001234343">
    <property type="component" value="Unassembled WGS sequence"/>
</dbReference>
<dbReference type="SUPFAM" id="SSF46785">
    <property type="entry name" value="Winged helix' DNA-binding domain"/>
    <property type="match status" value="1"/>
</dbReference>
<feature type="domain" description="HTH crp-type" evidence="5">
    <location>
        <begin position="158"/>
        <end position="231"/>
    </location>
</feature>
<dbReference type="Gene3D" id="1.10.10.10">
    <property type="entry name" value="Winged helix-like DNA-binding domain superfamily/Winged helix DNA-binding domain"/>
    <property type="match status" value="1"/>
</dbReference>
<reference evidence="6 7" key="1">
    <citation type="submission" date="2023-06" db="EMBL/GenBank/DDBJ databases">
        <title>Alteromonas sp. ASW11-36 isolated from intertidal sand.</title>
        <authorList>
            <person name="Li Y."/>
        </authorList>
    </citation>
    <scope>NUCLEOTIDE SEQUENCE [LARGE SCALE GENOMIC DNA]</scope>
    <source>
        <strain evidence="6 7">ASW11-36</strain>
    </source>
</reference>
<dbReference type="PROSITE" id="PS00042">
    <property type="entry name" value="HTH_CRP_1"/>
    <property type="match status" value="1"/>
</dbReference>
<name>A0ABT7SXA9_9ALTE</name>
<keyword evidence="2" id="KW-0238">DNA-binding</keyword>
<dbReference type="PANTHER" id="PTHR24567:SF75">
    <property type="entry name" value="FUMARATE AND NITRATE REDUCTION REGULATORY PROTEIN"/>
    <property type="match status" value="1"/>
</dbReference>
<proteinExistence type="predicted"/>
<dbReference type="InterPro" id="IPR014710">
    <property type="entry name" value="RmlC-like_jellyroll"/>
</dbReference>
<dbReference type="Pfam" id="PF00027">
    <property type="entry name" value="cNMP_binding"/>
    <property type="match status" value="1"/>
</dbReference>
<keyword evidence="7" id="KW-1185">Reference proteome</keyword>
<dbReference type="CDD" id="cd00092">
    <property type="entry name" value="HTH_CRP"/>
    <property type="match status" value="1"/>
</dbReference>
<evidence type="ECO:0000256" key="1">
    <source>
        <dbReference type="ARBA" id="ARBA00023015"/>
    </source>
</evidence>
<dbReference type="SMART" id="SM00419">
    <property type="entry name" value="HTH_CRP"/>
    <property type="match status" value="1"/>
</dbReference>
<dbReference type="PROSITE" id="PS51063">
    <property type="entry name" value="HTH_CRP_2"/>
    <property type="match status" value="1"/>
</dbReference>
<dbReference type="CDD" id="cd00038">
    <property type="entry name" value="CAP_ED"/>
    <property type="match status" value="1"/>
</dbReference>
<dbReference type="PROSITE" id="PS50042">
    <property type="entry name" value="CNMP_BINDING_3"/>
    <property type="match status" value="1"/>
</dbReference>
<evidence type="ECO:0000313" key="7">
    <source>
        <dbReference type="Proteomes" id="UP001234343"/>
    </source>
</evidence>
<dbReference type="EMBL" id="JAUCBP010000007">
    <property type="protein sequence ID" value="MDM7860828.1"/>
    <property type="molecule type" value="Genomic_DNA"/>
</dbReference>
<dbReference type="SUPFAM" id="SSF51206">
    <property type="entry name" value="cAMP-binding domain-like"/>
    <property type="match status" value="1"/>
</dbReference>
<evidence type="ECO:0000259" key="4">
    <source>
        <dbReference type="PROSITE" id="PS50042"/>
    </source>
</evidence>
<protein>
    <submittedName>
        <fullName evidence="6">Fumarate/nitrate reduction transcriptional regulator Fnr</fullName>
    </submittedName>
</protein>
<gene>
    <name evidence="6" type="primary">fnr</name>
    <name evidence="6" type="ORF">QTP81_09495</name>
</gene>
<keyword evidence="3" id="KW-0804">Transcription</keyword>
<dbReference type="InterPro" id="IPR012318">
    <property type="entry name" value="HTH_CRP"/>
</dbReference>
<dbReference type="PRINTS" id="PR00034">
    <property type="entry name" value="HTHCRP"/>
</dbReference>
<evidence type="ECO:0000313" key="6">
    <source>
        <dbReference type="EMBL" id="MDM7860828.1"/>
    </source>
</evidence>
<dbReference type="Gene3D" id="2.60.120.10">
    <property type="entry name" value="Jelly Rolls"/>
    <property type="match status" value="1"/>
</dbReference>
<keyword evidence="1" id="KW-0805">Transcription regulation</keyword>
<dbReference type="RefSeq" id="WP_289365112.1">
    <property type="nucleotide sequence ID" value="NZ_JAUCBP010000007.1"/>
</dbReference>
<dbReference type="InterPro" id="IPR018490">
    <property type="entry name" value="cNMP-bd_dom_sf"/>
</dbReference>
<accession>A0ABT7SXA9</accession>
<organism evidence="6 7">
    <name type="scientific">Alteromonas arenosi</name>
    <dbReference type="NCBI Taxonomy" id="3055817"/>
    <lineage>
        <taxon>Bacteria</taxon>
        <taxon>Pseudomonadati</taxon>
        <taxon>Pseudomonadota</taxon>
        <taxon>Gammaproteobacteria</taxon>
        <taxon>Alteromonadales</taxon>
        <taxon>Alteromonadaceae</taxon>
        <taxon>Alteromonas/Salinimonas group</taxon>
        <taxon>Alteromonas</taxon>
    </lineage>
</organism>
<dbReference type="InterPro" id="IPR000595">
    <property type="entry name" value="cNMP-bd_dom"/>
</dbReference>
<sequence length="248" mass="28521">MPNKLGRNDLSIHCQTCSFSHLCLPLALNEEEMVSLDDIIERKKPLHKHDKLIKAGDKFHSLFAVRSGSFKSFISDEDGEEQVIGFHFPGDIIGFDALREQQHQSYCQALETAMVCELPYDTLDEMSARFPKLRKQIMSFMSAEIKQDHDLMMLLNKRTAEERLMYFIAHLSKRFEERGFSPKQFNLTMTRNEIGNYLGLTVETISRLLTRFQNNGIIAVDGKLITILDFDLMEEKLHAAEIPTCSID</sequence>
<evidence type="ECO:0000259" key="5">
    <source>
        <dbReference type="PROSITE" id="PS51063"/>
    </source>
</evidence>
<dbReference type="Pfam" id="PF00325">
    <property type="entry name" value="Crp"/>
    <property type="match status" value="1"/>
</dbReference>
<dbReference type="InterPro" id="IPR036390">
    <property type="entry name" value="WH_DNA-bd_sf"/>
</dbReference>
<evidence type="ECO:0000256" key="3">
    <source>
        <dbReference type="ARBA" id="ARBA00023163"/>
    </source>
</evidence>
<dbReference type="InterPro" id="IPR018335">
    <property type="entry name" value="Tscrpt_reg_HTH_Crp-type_CS"/>
</dbReference>
<dbReference type="PANTHER" id="PTHR24567">
    <property type="entry name" value="CRP FAMILY TRANSCRIPTIONAL REGULATORY PROTEIN"/>
    <property type="match status" value="1"/>
</dbReference>
<feature type="domain" description="Cyclic nucleotide-binding" evidence="4">
    <location>
        <begin position="24"/>
        <end position="98"/>
    </location>
</feature>
<dbReference type="NCBIfam" id="NF008365">
    <property type="entry name" value="PRK11161.1"/>
    <property type="match status" value="1"/>
</dbReference>
<dbReference type="InterPro" id="IPR036388">
    <property type="entry name" value="WH-like_DNA-bd_sf"/>
</dbReference>
<dbReference type="InterPro" id="IPR050397">
    <property type="entry name" value="Env_Response_Regulators"/>
</dbReference>
<comment type="caution">
    <text evidence="6">The sequence shown here is derived from an EMBL/GenBank/DDBJ whole genome shotgun (WGS) entry which is preliminary data.</text>
</comment>
<dbReference type="SMART" id="SM00100">
    <property type="entry name" value="cNMP"/>
    <property type="match status" value="1"/>
</dbReference>